<dbReference type="EnsemblPlants" id="Pp3c20_20888V3.1">
    <property type="protein sequence ID" value="PAC:32945749.CDS.1"/>
    <property type="gene ID" value="Pp3c20_20888"/>
</dbReference>
<name>A0A2K1IVY8_PHYPA</name>
<accession>A0A2K1IVY8</accession>
<dbReference type="EMBL" id="ABEU02000020">
    <property type="protein sequence ID" value="PNR33443.1"/>
    <property type="molecule type" value="Genomic_DNA"/>
</dbReference>
<proteinExistence type="predicted"/>
<dbReference type="Proteomes" id="UP000006727">
    <property type="component" value="Chromosome 20"/>
</dbReference>
<protein>
    <submittedName>
        <fullName evidence="1 2">Uncharacterized protein</fullName>
    </submittedName>
</protein>
<dbReference type="InParanoid" id="A0A2K1IVY8"/>
<sequence length="111" mass="13159">MKQTNMCKNQLCMPANAVKEPLGTVNRYTYTLQTNVDASSMQERRIVKELIQFLICHYDSPYVHCMLRTMYLPSRIFTGNVRNKHTNYSRHMLYFYSGEQDILFNSHIRAK</sequence>
<evidence type="ECO:0000313" key="1">
    <source>
        <dbReference type="EMBL" id="PNR33443.1"/>
    </source>
</evidence>
<reference evidence="2" key="3">
    <citation type="submission" date="2020-12" db="UniProtKB">
        <authorList>
            <consortium name="EnsemblPlants"/>
        </authorList>
    </citation>
    <scope>IDENTIFICATION</scope>
</reference>
<dbReference type="AlphaFoldDB" id="A0A2K1IVY8"/>
<dbReference type="Gramene" id="Pp3c20_20888V3.1">
    <property type="protein sequence ID" value="PAC:32945749.CDS.1"/>
    <property type="gene ID" value="Pp3c20_20888"/>
</dbReference>
<evidence type="ECO:0000313" key="3">
    <source>
        <dbReference type="Proteomes" id="UP000006727"/>
    </source>
</evidence>
<reference evidence="1 3" key="2">
    <citation type="journal article" date="2018" name="Plant J.">
        <title>The Physcomitrella patens chromosome-scale assembly reveals moss genome structure and evolution.</title>
        <authorList>
            <person name="Lang D."/>
            <person name="Ullrich K.K."/>
            <person name="Murat F."/>
            <person name="Fuchs J."/>
            <person name="Jenkins J."/>
            <person name="Haas F.B."/>
            <person name="Piednoel M."/>
            <person name="Gundlach H."/>
            <person name="Van Bel M."/>
            <person name="Meyberg R."/>
            <person name="Vives C."/>
            <person name="Morata J."/>
            <person name="Symeonidi A."/>
            <person name="Hiss M."/>
            <person name="Muchero W."/>
            <person name="Kamisugi Y."/>
            <person name="Saleh O."/>
            <person name="Blanc G."/>
            <person name="Decker E.L."/>
            <person name="van Gessel N."/>
            <person name="Grimwood J."/>
            <person name="Hayes R.D."/>
            <person name="Graham S.W."/>
            <person name="Gunter L.E."/>
            <person name="McDaniel S.F."/>
            <person name="Hoernstein S.N.W."/>
            <person name="Larsson A."/>
            <person name="Li F.W."/>
            <person name="Perroud P.F."/>
            <person name="Phillips J."/>
            <person name="Ranjan P."/>
            <person name="Rokshar D.S."/>
            <person name="Rothfels C.J."/>
            <person name="Schneider L."/>
            <person name="Shu S."/>
            <person name="Stevenson D.W."/>
            <person name="Thummler F."/>
            <person name="Tillich M."/>
            <person name="Villarreal Aguilar J.C."/>
            <person name="Widiez T."/>
            <person name="Wong G.K."/>
            <person name="Wymore A."/>
            <person name="Zhang Y."/>
            <person name="Zimmer A.D."/>
            <person name="Quatrano R.S."/>
            <person name="Mayer K.F.X."/>
            <person name="Goodstein D."/>
            <person name="Casacuberta J.M."/>
            <person name="Vandepoele K."/>
            <person name="Reski R."/>
            <person name="Cuming A.C."/>
            <person name="Tuskan G.A."/>
            <person name="Maumus F."/>
            <person name="Salse J."/>
            <person name="Schmutz J."/>
            <person name="Rensing S.A."/>
        </authorList>
    </citation>
    <scope>NUCLEOTIDE SEQUENCE [LARGE SCALE GENOMIC DNA]</scope>
    <source>
        <strain evidence="2 3">cv. Gransden 2004</strain>
    </source>
</reference>
<reference evidence="1 3" key="1">
    <citation type="journal article" date="2008" name="Science">
        <title>The Physcomitrella genome reveals evolutionary insights into the conquest of land by plants.</title>
        <authorList>
            <person name="Rensing S."/>
            <person name="Lang D."/>
            <person name="Zimmer A."/>
            <person name="Terry A."/>
            <person name="Salamov A."/>
            <person name="Shapiro H."/>
            <person name="Nishiyama T."/>
            <person name="Perroud P.-F."/>
            <person name="Lindquist E."/>
            <person name="Kamisugi Y."/>
            <person name="Tanahashi T."/>
            <person name="Sakakibara K."/>
            <person name="Fujita T."/>
            <person name="Oishi K."/>
            <person name="Shin-I T."/>
            <person name="Kuroki Y."/>
            <person name="Toyoda A."/>
            <person name="Suzuki Y."/>
            <person name="Hashimoto A."/>
            <person name="Yamaguchi K."/>
            <person name="Sugano A."/>
            <person name="Kohara Y."/>
            <person name="Fujiyama A."/>
            <person name="Anterola A."/>
            <person name="Aoki S."/>
            <person name="Ashton N."/>
            <person name="Barbazuk W.B."/>
            <person name="Barker E."/>
            <person name="Bennetzen J."/>
            <person name="Bezanilla M."/>
            <person name="Blankenship R."/>
            <person name="Cho S.H."/>
            <person name="Dutcher S."/>
            <person name="Estelle M."/>
            <person name="Fawcett J.A."/>
            <person name="Gundlach H."/>
            <person name="Hanada K."/>
            <person name="Heyl A."/>
            <person name="Hicks K.A."/>
            <person name="Hugh J."/>
            <person name="Lohr M."/>
            <person name="Mayer K."/>
            <person name="Melkozernov A."/>
            <person name="Murata T."/>
            <person name="Nelson D."/>
            <person name="Pils B."/>
            <person name="Prigge M."/>
            <person name="Reiss B."/>
            <person name="Renner T."/>
            <person name="Rombauts S."/>
            <person name="Rushton P."/>
            <person name="Sanderfoot A."/>
            <person name="Schween G."/>
            <person name="Shiu S.-H."/>
            <person name="Stueber K."/>
            <person name="Theodoulou F.L."/>
            <person name="Tu H."/>
            <person name="Van de Peer Y."/>
            <person name="Verrier P.J."/>
            <person name="Waters E."/>
            <person name="Wood A."/>
            <person name="Yang L."/>
            <person name="Cove D."/>
            <person name="Cuming A."/>
            <person name="Hasebe M."/>
            <person name="Lucas S."/>
            <person name="Mishler D.B."/>
            <person name="Reski R."/>
            <person name="Grigoriev I."/>
            <person name="Quatrano R.S."/>
            <person name="Boore J.L."/>
        </authorList>
    </citation>
    <scope>NUCLEOTIDE SEQUENCE [LARGE SCALE GENOMIC DNA]</scope>
    <source>
        <strain evidence="2 3">cv. Gransden 2004</strain>
    </source>
</reference>
<evidence type="ECO:0000313" key="2">
    <source>
        <dbReference type="EnsemblPlants" id="PAC:32945749.CDS.1"/>
    </source>
</evidence>
<organism evidence="1">
    <name type="scientific">Physcomitrium patens</name>
    <name type="common">Spreading-leaved earth moss</name>
    <name type="synonym">Physcomitrella patens</name>
    <dbReference type="NCBI Taxonomy" id="3218"/>
    <lineage>
        <taxon>Eukaryota</taxon>
        <taxon>Viridiplantae</taxon>
        <taxon>Streptophyta</taxon>
        <taxon>Embryophyta</taxon>
        <taxon>Bryophyta</taxon>
        <taxon>Bryophytina</taxon>
        <taxon>Bryopsida</taxon>
        <taxon>Funariidae</taxon>
        <taxon>Funariales</taxon>
        <taxon>Funariaceae</taxon>
        <taxon>Physcomitrium</taxon>
    </lineage>
</organism>
<gene>
    <name evidence="1" type="ORF">PHYPA_025387</name>
</gene>
<keyword evidence="3" id="KW-1185">Reference proteome</keyword>